<dbReference type="PANTHER" id="PTHR33608">
    <property type="entry name" value="BLL2464 PROTEIN"/>
    <property type="match status" value="1"/>
</dbReference>
<protein>
    <recommendedName>
        <fullName evidence="1">DUF58 domain-containing protein</fullName>
    </recommendedName>
</protein>
<proteinExistence type="predicted"/>
<gene>
    <name evidence="2" type="ORF">SAMN02745207_03509</name>
</gene>
<dbReference type="STRING" id="1121316.SAMN02745207_03509"/>
<evidence type="ECO:0000313" key="3">
    <source>
        <dbReference type="Proteomes" id="UP000184447"/>
    </source>
</evidence>
<evidence type="ECO:0000259" key="1">
    <source>
        <dbReference type="Pfam" id="PF01882"/>
    </source>
</evidence>
<organism evidence="2 3">
    <name type="scientific">Clostridium grantii DSM 8605</name>
    <dbReference type="NCBI Taxonomy" id="1121316"/>
    <lineage>
        <taxon>Bacteria</taxon>
        <taxon>Bacillati</taxon>
        <taxon>Bacillota</taxon>
        <taxon>Clostridia</taxon>
        <taxon>Eubacteriales</taxon>
        <taxon>Clostridiaceae</taxon>
        <taxon>Clostridium</taxon>
    </lineage>
</organism>
<dbReference type="AlphaFoldDB" id="A0A1M5XAK6"/>
<accession>A0A1M5XAK6</accession>
<dbReference type="EMBL" id="FQXM01000026">
    <property type="protein sequence ID" value="SHH96907.1"/>
    <property type="molecule type" value="Genomic_DNA"/>
</dbReference>
<dbReference type="InterPro" id="IPR002881">
    <property type="entry name" value="DUF58"/>
</dbReference>
<feature type="domain" description="DUF58" evidence="1">
    <location>
        <begin position="46"/>
        <end position="247"/>
    </location>
</feature>
<evidence type="ECO:0000313" key="2">
    <source>
        <dbReference type="EMBL" id="SHH96907.1"/>
    </source>
</evidence>
<dbReference type="SUPFAM" id="SSF53300">
    <property type="entry name" value="vWA-like"/>
    <property type="match status" value="1"/>
</dbReference>
<dbReference type="RefSeq" id="WP_073340051.1">
    <property type="nucleotide sequence ID" value="NZ_FQXM01000026.1"/>
</dbReference>
<dbReference type="PANTHER" id="PTHR33608:SF7">
    <property type="entry name" value="DUF58 DOMAIN-CONTAINING PROTEIN"/>
    <property type="match status" value="1"/>
</dbReference>
<sequence>MKDQIFDGDFFKQLENISLNVRMLMKEGAAGGRKSKAKGSSVEFSDFREYTMGDDFRRIDWNAYGRFDKLFVKIFMEEREAFVNIFIDSSKSMDYGELKKSTQALKISAILSYLSLNNYDRVCINNIQDSSFRNSTTFMGRNMFNSCINYLKEIKFEGNTNIGESIKKKSFYAGGVAIIISDFFTKGNLEEIVKYLIFKKQQVILIHILSNEELNPELQGQIRLIDSETQESKNIFITSQLLNKYKNHLKEFSNNIKEFSKKLGADYIFVSSNDEIEKVVFENLIKLDVIR</sequence>
<name>A0A1M5XAK6_9CLOT</name>
<dbReference type="Proteomes" id="UP000184447">
    <property type="component" value="Unassembled WGS sequence"/>
</dbReference>
<dbReference type="OrthoDB" id="9776116at2"/>
<keyword evidence="3" id="KW-1185">Reference proteome</keyword>
<reference evidence="2 3" key="1">
    <citation type="submission" date="2016-11" db="EMBL/GenBank/DDBJ databases">
        <authorList>
            <person name="Jaros S."/>
            <person name="Januszkiewicz K."/>
            <person name="Wedrychowicz H."/>
        </authorList>
    </citation>
    <scope>NUCLEOTIDE SEQUENCE [LARGE SCALE GENOMIC DNA]</scope>
    <source>
        <strain evidence="2 3">DSM 8605</strain>
    </source>
</reference>
<dbReference type="InterPro" id="IPR036465">
    <property type="entry name" value="vWFA_dom_sf"/>
</dbReference>
<dbReference type="Pfam" id="PF01882">
    <property type="entry name" value="DUF58"/>
    <property type="match status" value="1"/>
</dbReference>